<proteinExistence type="inferred from homology"/>
<accession>A0AA95BU74</accession>
<dbReference type="GO" id="GO:0009418">
    <property type="term" value="C:pilus shaft"/>
    <property type="evidence" value="ECO:0007669"/>
    <property type="project" value="InterPro"/>
</dbReference>
<keyword evidence="3 5" id="KW-0732">Signal</keyword>
<reference evidence="8" key="1">
    <citation type="submission" date="2022-08" db="EMBL/GenBank/DDBJ databases">
        <title>Genome Sequencing of Bacteroides fragilis Group Isolates with Nanopore Technology.</title>
        <authorList>
            <person name="Tisza M.J."/>
            <person name="Smith D."/>
            <person name="Dekker J.P."/>
        </authorList>
    </citation>
    <scope>NUCLEOTIDE SEQUENCE</scope>
    <source>
        <strain evidence="8">BFG-474</strain>
    </source>
</reference>
<gene>
    <name evidence="8" type="ORF">NXW23_16215</name>
</gene>
<evidence type="ECO:0000313" key="9">
    <source>
        <dbReference type="Proteomes" id="UP001060260"/>
    </source>
</evidence>
<evidence type="ECO:0000256" key="2">
    <source>
        <dbReference type="ARBA" id="ARBA00006011"/>
    </source>
</evidence>
<name>A0AA95BU74_9BACE</name>
<evidence type="ECO:0000256" key="5">
    <source>
        <dbReference type="SAM" id="SignalP"/>
    </source>
</evidence>
<dbReference type="Gene3D" id="1.10.20.150">
    <property type="match status" value="1"/>
</dbReference>
<feature type="domain" description="Major fimbrial subunit protein N-terminal" evidence="6">
    <location>
        <begin position="44"/>
        <end position="165"/>
    </location>
</feature>
<evidence type="ECO:0000256" key="4">
    <source>
        <dbReference type="ARBA" id="ARBA00023263"/>
    </source>
</evidence>
<dbReference type="RefSeq" id="WP_149921827.1">
    <property type="nucleotide sequence ID" value="NZ_JBDMXP010000039.1"/>
</dbReference>
<dbReference type="Gene3D" id="2.60.40.3690">
    <property type="match status" value="1"/>
</dbReference>
<dbReference type="AlphaFoldDB" id="A0AA95BU74"/>
<comment type="similarity">
    <text evidence="2">Belongs to the bacteroidetes fimbrillin superfamily. FimA/Mfa1 family.</text>
</comment>
<dbReference type="NCBIfam" id="NF038041">
    <property type="entry name" value="fim_Mfa1_fam"/>
    <property type="match status" value="1"/>
</dbReference>
<feature type="domain" description="Minor fimbrium subunit Mfa1 C-terminal" evidence="7">
    <location>
        <begin position="464"/>
        <end position="544"/>
    </location>
</feature>
<sequence>MKKKNFFMLALAAIAFVACSNEDIVPGGKDNNDVVNLDGDAWVALSVQSTKTRALNTPNQDNGTADESNITAVKAVFFDGHVNTSVVTKIVTFSDEDINNLPNRTSAFKVPSTSKAVLIIANPQNLARTIKEGDKYEDVNEIVTLSTEAEVTTGVAKSGGFVMTNAKGDLEPSESDGTAKNLALYSTAIAATNSPLTIRIDRISAKVRVYVKADSGDDDDLSDNATIDKVNTKWYLNVTNKKFFPASKRIKTAMNSWTPYDQYSIGSYRQDPNYEDSNIGKWVSSTNHSDYDLNYFYVTSATNSITWNDLATAKYCLENTQEEGYNVHAYTTHVLLKVFYAPTTIKNQDGSKVTLLNGEDWFNMNGVFYTPTSVLTYIEEELTRKYKSGEPAEYPTGITDLYNEFIEALGEGDDTLNPVNIPAAKDDAKTPEQMASDIKDEFAALAGKIATKSAGGKTLKAVEYYSKGICYYKIMIKHDDSPTIMNKLGEFGVVRNSVYDITVNKIDNPGYPSIPDPDPITPDEEEDRYLSIKIEVNPWTWYSQVEPL</sequence>
<organism evidence="8 9">
    <name type="scientific">Bacteroides caccae</name>
    <dbReference type="NCBI Taxonomy" id="47678"/>
    <lineage>
        <taxon>Bacteria</taxon>
        <taxon>Pseudomonadati</taxon>
        <taxon>Bacteroidota</taxon>
        <taxon>Bacteroidia</taxon>
        <taxon>Bacteroidales</taxon>
        <taxon>Bacteroidaceae</taxon>
        <taxon>Bacteroides</taxon>
    </lineage>
</organism>
<evidence type="ECO:0000259" key="6">
    <source>
        <dbReference type="Pfam" id="PF06321"/>
    </source>
</evidence>
<feature type="signal peptide" evidence="5">
    <location>
        <begin position="1"/>
        <end position="20"/>
    </location>
</feature>
<dbReference type="Proteomes" id="UP001060260">
    <property type="component" value="Chromosome"/>
</dbReference>
<keyword evidence="4" id="KW-0281">Fimbrium</keyword>
<evidence type="ECO:0000256" key="3">
    <source>
        <dbReference type="ARBA" id="ARBA00022729"/>
    </source>
</evidence>
<dbReference type="EMBL" id="CP103166">
    <property type="protein sequence ID" value="UVQ95878.1"/>
    <property type="molecule type" value="Genomic_DNA"/>
</dbReference>
<dbReference type="InterPro" id="IPR029141">
    <property type="entry name" value="FimA_N"/>
</dbReference>
<dbReference type="InterPro" id="IPR029140">
    <property type="entry name" value="Mfa1_C"/>
</dbReference>
<dbReference type="Pfam" id="PF06321">
    <property type="entry name" value="P_gingi_FimA"/>
    <property type="match status" value="1"/>
</dbReference>
<feature type="chain" id="PRO_5041661989" evidence="5">
    <location>
        <begin position="21"/>
        <end position="548"/>
    </location>
</feature>
<dbReference type="InterPro" id="IPR047786">
    <property type="entry name" value="Mfa1_fim"/>
</dbReference>
<dbReference type="Pfam" id="PF15495">
    <property type="entry name" value="Fimbrillin_C"/>
    <property type="match status" value="1"/>
</dbReference>
<dbReference type="Gene3D" id="2.60.40.2580">
    <property type="match status" value="1"/>
</dbReference>
<protein>
    <submittedName>
        <fullName evidence="8">Mfa1 family fimbria major subunit</fullName>
    </submittedName>
</protein>
<evidence type="ECO:0000256" key="1">
    <source>
        <dbReference type="ARBA" id="ARBA00004561"/>
    </source>
</evidence>
<comment type="subcellular location">
    <subcellularLocation>
        <location evidence="1">Fimbrium</location>
    </subcellularLocation>
</comment>
<evidence type="ECO:0000313" key="8">
    <source>
        <dbReference type="EMBL" id="UVQ95878.1"/>
    </source>
</evidence>
<evidence type="ECO:0000259" key="7">
    <source>
        <dbReference type="Pfam" id="PF15495"/>
    </source>
</evidence>
<dbReference type="PROSITE" id="PS51257">
    <property type="entry name" value="PROKAR_LIPOPROTEIN"/>
    <property type="match status" value="1"/>
</dbReference>